<proteinExistence type="inferred from homology"/>
<evidence type="ECO:0000256" key="2">
    <source>
        <dbReference type="ARBA" id="ARBA00006175"/>
    </source>
</evidence>
<dbReference type="InterPro" id="IPR034294">
    <property type="entry name" value="Aquaporin_transptr"/>
</dbReference>
<organism evidence="12 13">
    <name type="scientific">Phycicoccus duodecadis</name>
    <dbReference type="NCBI Taxonomy" id="173053"/>
    <lineage>
        <taxon>Bacteria</taxon>
        <taxon>Bacillati</taxon>
        <taxon>Actinomycetota</taxon>
        <taxon>Actinomycetes</taxon>
        <taxon>Micrococcales</taxon>
        <taxon>Intrasporangiaceae</taxon>
        <taxon>Phycicoccus</taxon>
    </lineage>
</organism>
<comment type="subcellular location">
    <subcellularLocation>
        <location evidence="1">Membrane</location>
        <topology evidence="1">Multi-pass membrane protein</topology>
    </subcellularLocation>
</comment>
<dbReference type="PANTHER" id="PTHR45724">
    <property type="entry name" value="AQUAPORIN NIP2-1"/>
    <property type="match status" value="1"/>
</dbReference>
<dbReference type="NCBIfam" id="TIGR00861">
    <property type="entry name" value="MIP"/>
    <property type="match status" value="1"/>
</dbReference>
<dbReference type="EMBL" id="PJNE01000001">
    <property type="protein sequence ID" value="PKW27320.1"/>
    <property type="molecule type" value="Genomic_DNA"/>
</dbReference>
<dbReference type="Gene3D" id="1.20.1080.10">
    <property type="entry name" value="Glycerol uptake facilitator protein"/>
    <property type="match status" value="1"/>
</dbReference>
<sequence>MPQRLAAEFLGTFWLVFAGCGSAVLAAGFLAPNVLSGGSLHLGIGFLGVALAFGLSVVTMAYAVGHVSGAHFNPAVTIGVAVARRFEWRDVPGYVVSQVAGGLFAGFALWAIARGRPGFDATGHLAANGFGEHSPGGYSLVAVLCTEILLTAMFVYVILGVTDSRAPEGFAPLAIGLTLTLIHLVSIPISNTSVNPARSTGVAFFNGDGAPGQLWLFWLAPIAGAAIAGATFHLITGVDRRDRDITGAIAPEDVAVAEGVDPDAPRRP</sequence>
<keyword evidence="7" id="KW-0677">Repeat</keyword>
<feature type="transmembrane region" description="Helical" evidence="11">
    <location>
        <begin position="94"/>
        <end position="113"/>
    </location>
</feature>
<evidence type="ECO:0000256" key="7">
    <source>
        <dbReference type="ARBA" id="ARBA00022737"/>
    </source>
</evidence>
<evidence type="ECO:0000256" key="1">
    <source>
        <dbReference type="ARBA" id="ARBA00004141"/>
    </source>
</evidence>
<dbReference type="PANTHER" id="PTHR45724:SF13">
    <property type="entry name" value="AQUAPORIN NIP1-1-RELATED"/>
    <property type="match status" value="1"/>
</dbReference>
<dbReference type="CDD" id="cd00333">
    <property type="entry name" value="MIP"/>
    <property type="match status" value="1"/>
</dbReference>
<dbReference type="FunFam" id="1.20.1080.10:FF:000007">
    <property type="entry name" value="Aquaporin Z"/>
    <property type="match status" value="1"/>
</dbReference>
<protein>
    <submittedName>
        <fullName evidence="12">Aquaporin Z</fullName>
    </submittedName>
</protein>
<comment type="similarity">
    <text evidence="2 10">Belongs to the MIP/aquaporin (TC 1.A.8) family.</text>
</comment>
<keyword evidence="6 10" id="KW-0812">Transmembrane</keyword>
<feature type="transmembrane region" description="Helical" evidence="11">
    <location>
        <begin position="43"/>
        <end position="64"/>
    </location>
</feature>
<reference evidence="12 13" key="1">
    <citation type="submission" date="2017-12" db="EMBL/GenBank/DDBJ databases">
        <title>Sequencing the genomes of 1000 Actinobacteria strains.</title>
        <authorList>
            <person name="Klenk H.-P."/>
        </authorList>
    </citation>
    <scope>NUCLEOTIDE SEQUENCE [LARGE SCALE GENOMIC DNA]</scope>
    <source>
        <strain evidence="12 13">DSM 12806</strain>
    </source>
</reference>
<keyword evidence="3 10" id="KW-0813">Transport</keyword>
<dbReference type="GO" id="GO:0015267">
    <property type="term" value="F:channel activity"/>
    <property type="evidence" value="ECO:0007669"/>
    <property type="project" value="InterPro"/>
</dbReference>
<dbReference type="SUPFAM" id="SSF81338">
    <property type="entry name" value="Aquaporin-like"/>
    <property type="match status" value="1"/>
</dbReference>
<evidence type="ECO:0000256" key="9">
    <source>
        <dbReference type="ARBA" id="ARBA00023136"/>
    </source>
</evidence>
<dbReference type="Pfam" id="PF00230">
    <property type="entry name" value="MIP"/>
    <property type="match status" value="1"/>
</dbReference>
<evidence type="ECO:0000256" key="3">
    <source>
        <dbReference type="ARBA" id="ARBA00022448"/>
    </source>
</evidence>
<accession>A0A2N3YKE1</accession>
<dbReference type="NCBIfam" id="NF003838">
    <property type="entry name" value="PRK05420.1"/>
    <property type="match status" value="1"/>
</dbReference>
<dbReference type="GO" id="GO:0016020">
    <property type="term" value="C:membrane"/>
    <property type="evidence" value="ECO:0007669"/>
    <property type="project" value="UniProtKB-SubCell"/>
</dbReference>
<dbReference type="PROSITE" id="PS51257">
    <property type="entry name" value="PROKAR_LIPOPROTEIN"/>
    <property type="match status" value="1"/>
</dbReference>
<feature type="transmembrane region" description="Helical" evidence="11">
    <location>
        <begin position="170"/>
        <end position="189"/>
    </location>
</feature>
<name>A0A2N3YKE1_9MICO</name>
<keyword evidence="13" id="KW-1185">Reference proteome</keyword>
<dbReference type="InterPro" id="IPR023271">
    <property type="entry name" value="Aquaporin-like"/>
</dbReference>
<dbReference type="InterPro" id="IPR022357">
    <property type="entry name" value="MIP_CS"/>
</dbReference>
<evidence type="ECO:0000256" key="5">
    <source>
        <dbReference type="ARBA" id="ARBA00022519"/>
    </source>
</evidence>
<dbReference type="Proteomes" id="UP000233781">
    <property type="component" value="Unassembled WGS sequence"/>
</dbReference>
<feature type="transmembrane region" description="Helical" evidence="11">
    <location>
        <begin position="138"/>
        <end position="158"/>
    </location>
</feature>
<dbReference type="AlphaFoldDB" id="A0A2N3YKE1"/>
<comment type="caution">
    <text evidence="12">The sequence shown here is derived from an EMBL/GenBank/DDBJ whole genome shotgun (WGS) entry which is preliminary data.</text>
</comment>
<evidence type="ECO:0000313" key="13">
    <source>
        <dbReference type="Proteomes" id="UP000233781"/>
    </source>
</evidence>
<evidence type="ECO:0000256" key="8">
    <source>
        <dbReference type="ARBA" id="ARBA00022989"/>
    </source>
</evidence>
<keyword evidence="8 11" id="KW-1133">Transmembrane helix</keyword>
<keyword evidence="5" id="KW-0997">Cell inner membrane</keyword>
<evidence type="ECO:0000256" key="11">
    <source>
        <dbReference type="SAM" id="Phobius"/>
    </source>
</evidence>
<gene>
    <name evidence="12" type="ORF">ATL31_2159</name>
</gene>
<evidence type="ECO:0000256" key="4">
    <source>
        <dbReference type="ARBA" id="ARBA00022475"/>
    </source>
</evidence>
<keyword evidence="9 11" id="KW-0472">Membrane</keyword>
<evidence type="ECO:0000256" key="10">
    <source>
        <dbReference type="RuleBase" id="RU000477"/>
    </source>
</evidence>
<feature type="transmembrane region" description="Helical" evidence="11">
    <location>
        <begin position="12"/>
        <end position="31"/>
    </location>
</feature>
<evidence type="ECO:0000256" key="6">
    <source>
        <dbReference type="ARBA" id="ARBA00022692"/>
    </source>
</evidence>
<dbReference type="InterPro" id="IPR000425">
    <property type="entry name" value="MIP"/>
</dbReference>
<feature type="transmembrane region" description="Helical" evidence="11">
    <location>
        <begin position="215"/>
        <end position="235"/>
    </location>
</feature>
<dbReference type="PRINTS" id="PR00783">
    <property type="entry name" value="MINTRINSICP"/>
</dbReference>
<evidence type="ECO:0000313" key="12">
    <source>
        <dbReference type="EMBL" id="PKW27320.1"/>
    </source>
</evidence>
<dbReference type="PROSITE" id="PS00221">
    <property type="entry name" value="MIP"/>
    <property type="match status" value="1"/>
</dbReference>
<keyword evidence="4" id="KW-1003">Cell membrane</keyword>